<evidence type="ECO:0000313" key="10">
    <source>
        <dbReference type="Proteomes" id="UP000799423"/>
    </source>
</evidence>
<feature type="region of interest" description="Disordered" evidence="6">
    <location>
        <begin position="404"/>
        <end position="423"/>
    </location>
</feature>
<keyword evidence="10" id="KW-1185">Reference proteome</keyword>
<feature type="domain" description="MRH" evidence="8">
    <location>
        <begin position="409"/>
        <end position="552"/>
    </location>
</feature>
<name>A0A6A7BBE9_9PLEO</name>
<evidence type="ECO:0000256" key="1">
    <source>
        <dbReference type="ARBA" id="ARBA00022387"/>
    </source>
</evidence>
<dbReference type="InterPro" id="IPR028146">
    <property type="entry name" value="PRKCSH_N"/>
</dbReference>
<keyword evidence="4" id="KW-1015">Disulfide bond</keyword>
<dbReference type="SUPFAM" id="SSF50911">
    <property type="entry name" value="Mannose 6-phosphate receptor domain"/>
    <property type="match status" value="1"/>
</dbReference>
<dbReference type="InterPro" id="IPR039794">
    <property type="entry name" value="Gtb1-like"/>
</dbReference>
<dbReference type="PANTHER" id="PTHR12630">
    <property type="entry name" value="N-LINKED OLIGOSACCHARIDE PROCESSING"/>
    <property type="match status" value="1"/>
</dbReference>
<evidence type="ECO:0000256" key="6">
    <source>
        <dbReference type="SAM" id="MobiDB-lite"/>
    </source>
</evidence>
<dbReference type="Proteomes" id="UP000799423">
    <property type="component" value="Unassembled WGS sequence"/>
</dbReference>
<dbReference type="InterPro" id="IPR044865">
    <property type="entry name" value="MRH_dom"/>
</dbReference>
<keyword evidence="5" id="KW-0175">Coiled coil</keyword>
<protein>
    <recommendedName>
        <fullName evidence="1">Glucosidase 2 subunit beta</fullName>
    </recommendedName>
</protein>
<dbReference type="PANTHER" id="PTHR12630:SF1">
    <property type="entry name" value="GLUCOSIDASE 2 SUBUNIT BETA"/>
    <property type="match status" value="1"/>
</dbReference>
<dbReference type="AlphaFoldDB" id="A0A6A7BBE9"/>
<dbReference type="Pfam" id="PF13015">
    <property type="entry name" value="PRKCSH_1"/>
    <property type="match status" value="1"/>
</dbReference>
<feature type="chain" id="PRO_5025347819" description="Glucosidase 2 subunit beta" evidence="7">
    <location>
        <begin position="23"/>
        <end position="566"/>
    </location>
</feature>
<feature type="signal peptide" evidence="7">
    <location>
        <begin position="1"/>
        <end position="22"/>
    </location>
</feature>
<gene>
    <name evidence="9" type="ORF">T440DRAFT_419638</name>
</gene>
<dbReference type="OrthoDB" id="28322at2759"/>
<keyword evidence="3" id="KW-0256">Endoplasmic reticulum</keyword>
<dbReference type="InterPro" id="IPR036607">
    <property type="entry name" value="PRKCSH"/>
</dbReference>
<sequence length="566" mass="62499">MGRRHVNSIALLLPVLAATSNAASEPARPRGVGPEFAKYYKDASTFSCISNPSIQIPVARVNDDYCDCPDGSDEPGTAACSYLSPLSPPQPPSFKAGGAKSPPVLPGFYCKNKGHIPSYIPFTRVNDGACDYENCCDGSDEYEHVGGVKCEDQCAKIGKEWKKQDEIRQKSLNAAKQRRKELIAQAGRLRKEVEDRITTLKTQIEGQTLKVDGLTKSLAEIERTERGKVVKGAGKGGKVTVLASLAKERIQELTDNVNRVRSERDTAKARVDELEAMLKRFKEEYNPNFNDEGVKRAVKAWEDYAAQDRPGSNDALDRDLDEILKPDSESAIKWEDFETTDEDSDVELLYQFEAYLPVPVRDWVDTKLRDLRVMLIENGILASPSTTDTPESKLVTDAKAQLESAKKELDNDNSELSKHQDDLTKDYGPDSIFRALKDTCISTDSGEYTYEHCFLSKTTQKSKKGGGHTGMGNFARIESITVDEALPADGRGLGSGERIALKYENGQHCWNGPNRSTLVVLACAEKDEIWKIVEEEKCVYRMEVGTPAVCGVEVQKGASAPEHGEL</sequence>
<evidence type="ECO:0000256" key="3">
    <source>
        <dbReference type="ARBA" id="ARBA00022824"/>
    </source>
</evidence>
<dbReference type="PROSITE" id="PS51914">
    <property type="entry name" value="MRH"/>
    <property type="match status" value="1"/>
</dbReference>
<evidence type="ECO:0000256" key="2">
    <source>
        <dbReference type="ARBA" id="ARBA00022729"/>
    </source>
</evidence>
<evidence type="ECO:0000259" key="8">
    <source>
        <dbReference type="PROSITE" id="PS51914"/>
    </source>
</evidence>
<dbReference type="GO" id="GO:0017177">
    <property type="term" value="C:glucosidase II complex"/>
    <property type="evidence" value="ECO:0007669"/>
    <property type="project" value="TreeGrafter"/>
</dbReference>
<feature type="coiled-coil region" evidence="5">
    <location>
        <begin position="243"/>
        <end position="284"/>
    </location>
</feature>
<evidence type="ECO:0000313" key="9">
    <source>
        <dbReference type="EMBL" id="KAF2852754.1"/>
    </source>
</evidence>
<organism evidence="9 10">
    <name type="scientific">Plenodomus tracheiphilus IPT5</name>
    <dbReference type="NCBI Taxonomy" id="1408161"/>
    <lineage>
        <taxon>Eukaryota</taxon>
        <taxon>Fungi</taxon>
        <taxon>Dikarya</taxon>
        <taxon>Ascomycota</taxon>
        <taxon>Pezizomycotina</taxon>
        <taxon>Dothideomycetes</taxon>
        <taxon>Pleosporomycetidae</taxon>
        <taxon>Pleosporales</taxon>
        <taxon>Pleosporineae</taxon>
        <taxon>Leptosphaeriaceae</taxon>
        <taxon>Plenodomus</taxon>
    </lineage>
</organism>
<evidence type="ECO:0000256" key="7">
    <source>
        <dbReference type="SAM" id="SignalP"/>
    </source>
</evidence>
<dbReference type="InterPro" id="IPR009011">
    <property type="entry name" value="Man6P_isomerase_rcpt-bd_dom_sf"/>
</dbReference>
<feature type="coiled-coil region" evidence="5">
    <location>
        <begin position="172"/>
        <end position="203"/>
    </location>
</feature>
<dbReference type="Gene3D" id="2.70.130.10">
    <property type="entry name" value="Mannose-6-phosphate receptor binding domain"/>
    <property type="match status" value="1"/>
</dbReference>
<dbReference type="GO" id="GO:0006491">
    <property type="term" value="P:N-glycan processing"/>
    <property type="evidence" value="ECO:0007669"/>
    <property type="project" value="TreeGrafter"/>
</dbReference>
<dbReference type="EMBL" id="MU006297">
    <property type="protein sequence ID" value="KAF2852754.1"/>
    <property type="molecule type" value="Genomic_DNA"/>
</dbReference>
<accession>A0A6A7BBE9</accession>
<evidence type="ECO:0000256" key="4">
    <source>
        <dbReference type="ARBA" id="ARBA00023157"/>
    </source>
</evidence>
<proteinExistence type="predicted"/>
<evidence type="ECO:0000256" key="5">
    <source>
        <dbReference type="SAM" id="Coils"/>
    </source>
</evidence>
<reference evidence="9" key="1">
    <citation type="submission" date="2020-01" db="EMBL/GenBank/DDBJ databases">
        <authorList>
            <consortium name="DOE Joint Genome Institute"/>
            <person name="Haridas S."/>
            <person name="Albert R."/>
            <person name="Binder M."/>
            <person name="Bloem J."/>
            <person name="Labutti K."/>
            <person name="Salamov A."/>
            <person name="Andreopoulos B."/>
            <person name="Baker S.E."/>
            <person name="Barry K."/>
            <person name="Bills G."/>
            <person name="Bluhm B.H."/>
            <person name="Cannon C."/>
            <person name="Castanera R."/>
            <person name="Culley D.E."/>
            <person name="Daum C."/>
            <person name="Ezra D."/>
            <person name="Gonzalez J.B."/>
            <person name="Henrissat B."/>
            <person name="Kuo A."/>
            <person name="Liang C."/>
            <person name="Lipzen A."/>
            <person name="Lutzoni F."/>
            <person name="Magnuson J."/>
            <person name="Mondo S."/>
            <person name="Nolan M."/>
            <person name="Ohm R."/>
            <person name="Pangilinan J."/>
            <person name="Park H.-J."/>
            <person name="Ramirez L."/>
            <person name="Alfaro M."/>
            <person name="Sun H."/>
            <person name="Tritt A."/>
            <person name="Yoshinaga Y."/>
            <person name="Zwiers L.-H."/>
            <person name="Turgeon B.G."/>
            <person name="Goodwin S.B."/>
            <person name="Spatafora J.W."/>
            <person name="Crous P.W."/>
            <person name="Grigoriev I.V."/>
        </authorList>
    </citation>
    <scope>NUCLEOTIDE SEQUENCE</scope>
    <source>
        <strain evidence="9">IPT5</strain>
    </source>
</reference>
<keyword evidence="2 7" id="KW-0732">Signal</keyword>
<dbReference type="Pfam" id="PF12999">
    <property type="entry name" value="PRKCSH-like"/>
    <property type="match status" value="2"/>
</dbReference>